<evidence type="ECO:0000256" key="1">
    <source>
        <dbReference type="SAM" id="Phobius"/>
    </source>
</evidence>
<name>A0A2C1M4K6_BACCE</name>
<protein>
    <submittedName>
        <fullName evidence="2">Uncharacterized protein</fullName>
    </submittedName>
</protein>
<organism evidence="2 3">
    <name type="scientific">Bacillus cereus</name>
    <dbReference type="NCBI Taxonomy" id="1396"/>
    <lineage>
        <taxon>Bacteria</taxon>
        <taxon>Bacillati</taxon>
        <taxon>Bacillota</taxon>
        <taxon>Bacilli</taxon>
        <taxon>Bacillales</taxon>
        <taxon>Bacillaceae</taxon>
        <taxon>Bacillus</taxon>
        <taxon>Bacillus cereus group</taxon>
    </lineage>
</organism>
<feature type="transmembrane region" description="Helical" evidence="1">
    <location>
        <begin position="15"/>
        <end position="35"/>
    </location>
</feature>
<proteinExistence type="predicted"/>
<keyword evidence="1" id="KW-0472">Membrane</keyword>
<evidence type="ECO:0000313" key="2">
    <source>
        <dbReference type="EMBL" id="PGU05384.1"/>
    </source>
</evidence>
<dbReference type="RefSeq" id="WP_098882443.1">
    <property type="nucleotide sequence ID" value="NZ_NUMG01000004.1"/>
</dbReference>
<dbReference type="EMBL" id="NUMG01000004">
    <property type="protein sequence ID" value="PGU05384.1"/>
    <property type="molecule type" value="Genomic_DNA"/>
</dbReference>
<feature type="transmembrane region" description="Helical" evidence="1">
    <location>
        <begin position="97"/>
        <end position="117"/>
    </location>
</feature>
<dbReference type="Proteomes" id="UP000225766">
    <property type="component" value="Unassembled WGS sequence"/>
</dbReference>
<keyword evidence="1" id="KW-1133">Transmembrane helix</keyword>
<dbReference type="AlphaFoldDB" id="A0A2C1M4K6"/>
<evidence type="ECO:0000313" key="3">
    <source>
        <dbReference type="Proteomes" id="UP000225766"/>
    </source>
</evidence>
<keyword evidence="1" id="KW-0812">Transmembrane</keyword>
<feature type="transmembrane region" description="Helical" evidence="1">
    <location>
        <begin position="55"/>
        <end position="77"/>
    </location>
</feature>
<sequence length="213" mass="24831">MLQRLDKLLLILEEYGLKCIIFFSLTSLIIILNWFNNSININDFLSYFLSKKESSFISIGAIFIGVYFALFTLFTSVKRGSIISLLSEKDLTKLIKYLKNALIGGFLYIILTLFFSADNHSLVASYFNIILFTSLLYMLLSALRFGGYIAFIVYNDVSKMLTDRQRIEEDANRQDELFNKLEIFLNEYEKINREERTKALRQIIQNQNNSTKK</sequence>
<feature type="transmembrane region" description="Helical" evidence="1">
    <location>
        <begin position="129"/>
        <end position="154"/>
    </location>
</feature>
<gene>
    <name evidence="2" type="ORF">COD19_03985</name>
</gene>
<reference evidence="2 3" key="1">
    <citation type="submission" date="2017-09" db="EMBL/GenBank/DDBJ databases">
        <title>Large-scale bioinformatics analysis of Bacillus genomes uncovers conserved roles of natural products in bacterial physiology.</title>
        <authorList>
            <consortium name="Agbiome Team Llc"/>
            <person name="Bleich R.M."/>
            <person name="Grubbs K.J."/>
            <person name="Santa Maria K.C."/>
            <person name="Allen S.E."/>
            <person name="Farag S."/>
            <person name="Shank E.A."/>
            <person name="Bowers A."/>
        </authorList>
    </citation>
    <scope>NUCLEOTIDE SEQUENCE [LARGE SCALE GENOMIC DNA]</scope>
    <source>
        <strain evidence="2 3">AFS040105</strain>
    </source>
</reference>
<accession>A0A2C1M4K6</accession>
<comment type="caution">
    <text evidence="2">The sequence shown here is derived from an EMBL/GenBank/DDBJ whole genome shotgun (WGS) entry which is preliminary data.</text>
</comment>